<protein>
    <submittedName>
        <fullName evidence="1">Aspartic peptidase domain-containing protein</fullName>
    </submittedName>
</protein>
<sequence>MLVCRLWVPLAVLCILEVVCAASLPKSTASSTARQHSPRLSIPLLRHSYGRRDISEAESWLVSSRLALEAKYGLGSNSSKQKRANGSNLLTNHNADSSYSGYISVGTPPISYSVILDTGSSDLWLAAPGDTVPVGTSVFDSNRSSSFVPLNQSFSISYGSGSAGGILGRDIVRFSGFEVQDQVFGVVSEVTSKLLSGQISGVFGLAFQSIATSGAVPFWQSLVDQPGILDEPVMTFHLTRFTNSSHARSVQPGGTFTLGALNHTLFTGDIDYQNVSGTPSYWNLGVASVTVQGSPIDLSLGGTVAAVDTGTTLVGGPANVISELYQSIPGSSAGTGNLTGYYTYPCATEVSVSMSFGINDKAWPISPTDFQLVQLTDDTCVGAFFELQGSRSSSYPSWVIGDTFLKNVYTVFRASNPPAIGFGQLSNIALAQNDLNSSVPTPTFILPQVTVTAPISAAHRVSSNIPLYALFGGATLLYLFL</sequence>
<organism evidence="1 2">
    <name type="scientific">Irpex rosettiformis</name>
    <dbReference type="NCBI Taxonomy" id="378272"/>
    <lineage>
        <taxon>Eukaryota</taxon>
        <taxon>Fungi</taxon>
        <taxon>Dikarya</taxon>
        <taxon>Basidiomycota</taxon>
        <taxon>Agaricomycotina</taxon>
        <taxon>Agaricomycetes</taxon>
        <taxon>Polyporales</taxon>
        <taxon>Irpicaceae</taxon>
        <taxon>Irpex</taxon>
    </lineage>
</organism>
<comment type="caution">
    <text evidence="1">The sequence shown here is derived from an EMBL/GenBank/DDBJ whole genome shotgun (WGS) entry which is preliminary data.</text>
</comment>
<accession>A0ACB8TPP3</accession>
<proteinExistence type="predicted"/>
<name>A0ACB8TPP3_9APHY</name>
<dbReference type="Proteomes" id="UP001055072">
    <property type="component" value="Unassembled WGS sequence"/>
</dbReference>
<evidence type="ECO:0000313" key="2">
    <source>
        <dbReference type="Proteomes" id="UP001055072"/>
    </source>
</evidence>
<dbReference type="EMBL" id="MU274954">
    <property type="protein sequence ID" value="KAI0083754.1"/>
    <property type="molecule type" value="Genomic_DNA"/>
</dbReference>
<reference evidence="1" key="1">
    <citation type="journal article" date="2021" name="Environ. Microbiol.">
        <title>Gene family expansions and transcriptome signatures uncover fungal adaptations to wood decay.</title>
        <authorList>
            <person name="Hage H."/>
            <person name="Miyauchi S."/>
            <person name="Viragh M."/>
            <person name="Drula E."/>
            <person name="Min B."/>
            <person name="Chaduli D."/>
            <person name="Navarro D."/>
            <person name="Favel A."/>
            <person name="Norest M."/>
            <person name="Lesage-Meessen L."/>
            <person name="Balint B."/>
            <person name="Merenyi Z."/>
            <person name="de Eugenio L."/>
            <person name="Morin E."/>
            <person name="Martinez A.T."/>
            <person name="Baldrian P."/>
            <person name="Stursova M."/>
            <person name="Martinez M.J."/>
            <person name="Novotny C."/>
            <person name="Magnuson J.K."/>
            <person name="Spatafora J.W."/>
            <person name="Maurice S."/>
            <person name="Pangilinan J."/>
            <person name="Andreopoulos W."/>
            <person name="LaButti K."/>
            <person name="Hundley H."/>
            <person name="Na H."/>
            <person name="Kuo A."/>
            <person name="Barry K."/>
            <person name="Lipzen A."/>
            <person name="Henrissat B."/>
            <person name="Riley R."/>
            <person name="Ahrendt S."/>
            <person name="Nagy L.G."/>
            <person name="Grigoriev I.V."/>
            <person name="Martin F."/>
            <person name="Rosso M.N."/>
        </authorList>
    </citation>
    <scope>NUCLEOTIDE SEQUENCE</scope>
    <source>
        <strain evidence="1">CBS 384.51</strain>
    </source>
</reference>
<gene>
    <name evidence="1" type="ORF">BDY19DRAFT_975844</name>
</gene>
<keyword evidence="2" id="KW-1185">Reference proteome</keyword>
<evidence type="ECO:0000313" key="1">
    <source>
        <dbReference type="EMBL" id="KAI0083754.1"/>
    </source>
</evidence>